<dbReference type="GO" id="GO:0017111">
    <property type="term" value="F:ribonucleoside triphosphate phosphatase activity"/>
    <property type="evidence" value="ECO:0007669"/>
    <property type="project" value="TreeGrafter"/>
</dbReference>
<evidence type="ECO:0000256" key="5">
    <source>
        <dbReference type="SAM" id="MobiDB-lite"/>
    </source>
</evidence>
<dbReference type="PROSITE" id="PS01238">
    <property type="entry name" value="GDA1_CD39_NTPASE"/>
    <property type="match status" value="1"/>
</dbReference>
<evidence type="ECO:0000256" key="4">
    <source>
        <dbReference type="PIRSR" id="PIRSR600407-2"/>
    </source>
</evidence>
<dbReference type="GO" id="GO:0045134">
    <property type="term" value="F:UDP phosphatase activity"/>
    <property type="evidence" value="ECO:0007669"/>
    <property type="project" value="TreeGrafter"/>
</dbReference>
<dbReference type="OrthoDB" id="6372431at2759"/>
<dbReference type="InParanoid" id="A0A0D2U1X0"/>
<dbReference type="Gene3D" id="3.30.420.150">
    <property type="entry name" value="Exopolyphosphatase. Domain 2"/>
    <property type="match status" value="1"/>
</dbReference>
<keyword evidence="6" id="KW-1133">Transmembrane helix</keyword>
<dbReference type="PhylomeDB" id="A0A0D2U1X0"/>
<feature type="active site" description="Proton acceptor" evidence="3">
    <location>
        <position position="267"/>
    </location>
</feature>
<sequence>MSSWGKGGRTSATSNLLGSSGSSSSSNGSSSWNTSSNQTPSWAAATQSFGIGMNAGPALSRSVSVSQSSAVASMVSSVLPERVKYTIAWIYSQRGARLVTLLLGLLFLVWLIAELASGSDPLTADTVVEPGNLRYGIVIDAGSSGSRVYLYSWPQELNEQGLVTLSQLYDENGKPLVRKQEPGLSTFANNPTEAFESIFPLLKFASQYIPVEEHERTPLFIYATAGMRLLQPHQSDAIILDIVASIPKHFSFNFQPSNMQIISGAMEGVYSWVAVNYALGRFSRSHSRGSGPTTAGSVEMGGASIQITFEVDSKESVPEEYLQVVQMGEGREYRLYATTFLRYGANEARTRYLEKLVHGEARDLARDGIIEDPCLTAGETVSMTLDSLLSKSLLSPVMMEELGLGLPSSNDVSTLQDGVTLIGTGQFQVCKELLVPLLNLTVPCVYDRCSFNGVYQPAVSSVADWFGFSEYYYTSHDVFKVSGPYDQDV</sequence>
<evidence type="ECO:0000256" key="3">
    <source>
        <dbReference type="PIRSR" id="PIRSR600407-1"/>
    </source>
</evidence>
<dbReference type="Proteomes" id="UP000008743">
    <property type="component" value="Unassembled WGS sequence"/>
</dbReference>
<organism evidence="7 8">
    <name type="scientific">Capsaspora owczarzaki (strain ATCC 30864)</name>
    <dbReference type="NCBI Taxonomy" id="595528"/>
    <lineage>
        <taxon>Eukaryota</taxon>
        <taxon>Filasterea</taxon>
        <taxon>Capsaspora</taxon>
    </lineage>
</organism>
<evidence type="ECO:0000313" key="7">
    <source>
        <dbReference type="EMBL" id="KJE89196.1"/>
    </source>
</evidence>
<comment type="similarity">
    <text evidence="1">Belongs to the GDA1/CD39 NTPase family.</text>
</comment>
<keyword evidence="4" id="KW-0067">ATP-binding</keyword>
<dbReference type="EMBL" id="KE346360">
    <property type="protein sequence ID" value="KJE89196.1"/>
    <property type="molecule type" value="Genomic_DNA"/>
</dbReference>
<dbReference type="Gene3D" id="3.30.420.40">
    <property type="match status" value="1"/>
</dbReference>
<dbReference type="FunCoup" id="A0A0D2U1X0">
    <property type="interactions" value="152"/>
</dbReference>
<keyword evidence="6" id="KW-0812">Transmembrane</keyword>
<dbReference type="GO" id="GO:0006256">
    <property type="term" value="P:UDP catabolic process"/>
    <property type="evidence" value="ECO:0007669"/>
    <property type="project" value="TreeGrafter"/>
</dbReference>
<reference evidence="8" key="1">
    <citation type="submission" date="2011-02" db="EMBL/GenBank/DDBJ databases">
        <title>The Genome Sequence of Capsaspora owczarzaki ATCC 30864.</title>
        <authorList>
            <person name="Russ C."/>
            <person name="Cuomo C."/>
            <person name="Burger G."/>
            <person name="Gray M.W."/>
            <person name="Holland P.W.H."/>
            <person name="King N."/>
            <person name="Lang F.B.F."/>
            <person name="Roger A.J."/>
            <person name="Ruiz-Trillo I."/>
            <person name="Young S.K."/>
            <person name="Zeng Q."/>
            <person name="Gargeya S."/>
            <person name="Alvarado L."/>
            <person name="Berlin A."/>
            <person name="Chapman S.B."/>
            <person name="Chen Z."/>
            <person name="Freedman E."/>
            <person name="Gellesch M."/>
            <person name="Goldberg J."/>
            <person name="Griggs A."/>
            <person name="Gujja S."/>
            <person name="Heilman E."/>
            <person name="Heiman D."/>
            <person name="Howarth C."/>
            <person name="Mehta T."/>
            <person name="Neiman D."/>
            <person name="Pearson M."/>
            <person name="Roberts A."/>
            <person name="Saif S."/>
            <person name="Shea T."/>
            <person name="Shenoy N."/>
            <person name="Sisk P."/>
            <person name="Stolte C."/>
            <person name="Sykes S."/>
            <person name="White J."/>
            <person name="Yandava C."/>
            <person name="Haas B."/>
            <person name="Nusbaum C."/>
            <person name="Birren B."/>
        </authorList>
    </citation>
    <scope>NUCLEOTIDE SEQUENCE</scope>
    <source>
        <strain evidence="8">ATCC 30864</strain>
    </source>
</reference>
<dbReference type="GO" id="GO:0004382">
    <property type="term" value="F:GDP phosphatase activity"/>
    <property type="evidence" value="ECO:0007669"/>
    <property type="project" value="TreeGrafter"/>
</dbReference>
<gene>
    <name evidence="7" type="ORF">CAOG_008437</name>
</gene>
<feature type="region of interest" description="Disordered" evidence="5">
    <location>
        <begin position="1"/>
        <end position="39"/>
    </location>
</feature>
<keyword evidence="4" id="KW-0547">Nucleotide-binding</keyword>
<dbReference type="GO" id="GO:0046036">
    <property type="term" value="P:CTP metabolic process"/>
    <property type="evidence" value="ECO:0007669"/>
    <property type="project" value="TreeGrafter"/>
</dbReference>
<name>A0A0D2U1X0_CAPO3</name>
<keyword evidence="8" id="KW-1185">Reference proteome</keyword>
<dbReference type="PANTHER" id="PTHR11782:SF121">
    <property type="entry name" value="NUCLEOSIDE-DIPHOSPHATASE MIG-23"/>
    <property type="match status" value="1"/>
</dbReference>
<dbReference type="GO" id="GO:0005524">
    <property type="term" value="F:ATP binding"/>
    <property type="evidence" value="ECO:0007669"/>
    <property type="project" value="UniProtKB-KW"/>
</dbReference>
<dbReference type="Pfam" id="PF01150">
    <property type="entry name" value="GDA1_CD39"/>
    <property type="match status" value="1"/>
</dbReference>
<accession>A0A0D2U1X0</accession>
<dbReference type="STRING" id="595528.A0A0D2U1X0"/>
<dbReference type="PANTHER" id="PTHR11782">
    <property type="entry name" value="ADENOSINE/GUANOSINE DIPHOSPHATASE"/>
    <property type="match status" value="1"/>
</dbReference>
<keyword evidence="2" id="KW-0378">Hydrolase</keyword>
<protein>
    <submittedName>
        <fullName evidence="7">Uncharacterized protein</fullName>
    </submittedName>
</protein>
<feature type="compositionally biased region" description="Low complexity" evidence="5">
    <location>
        <begin position="10"/>
        <end position="36"/>
    </location>
</feature>
<feature type="binding site" evidence="4">
    <location>
        <begin position="302"/>
        <end position="306"/>
    </location>
    <ligand>
        <name>ATP</name>
        <dbReference type="ChEBI" id="CHEBI:30616"/>
    </ligand>
</feature>
<proteinExistence type="inferred from homology"/>
<dbReference type="GO" id="GO:0016020">
    <property type="term" value="C:membrane"/>
    <property type="evidence" value="ECO:0007669"/>
    <property type="project" value="TreeGrafter"/>
</dbReference>
<dbReference type="GO" id="GO:0005794">
    <property type="term" value="C:Golgi apparatus"/>
    <property type="evidence" value="ECO:0007669"/>
    <property type="project" value="TreeGrafter"/>
</dbReference>
<evidence type="ECO:0000256" key="1">
    <source>
        <dbReference type="ARBA" id="ARBA00009283"/>
    </source>
</evidence>
<dbReference type="InterPro" id="IPR000407">
    <property type="entry name" value="GDA1_CD39_NTPase"/>
</dbReference>
<feature type="transmembrane region" description="Helical" evidence="6">
    <location>
        <begin position="95"/>
        <end position="113"/>
    </location>
</feature>
<evidence type="ECO:0000256" key="6">
    <source>
        <dbReference type="SAM" id="Phobius"/>
    </source>
</evidence>
<dbReference type="AlphaFoldDB" id="A0A0D2U1X0"/>
<keyword evidence="6" id="KW-0472">Membrane</keyword>
<evidence type="ECO:0000256" key="2">
    <source>
        <dbReference type="ARBA" id="ARBA00022801"/>
    </source>
</evidence>
<evidence type="ECO:0000313" key="8">
    <source>
        <dbReference type="Proteomes" id="UP000008743"/>
    </source>
</evidence>